<evidence type="ECO:0000313" key="2">
    <source>
        <dbReference type="Proteomes" id="UP000807342"/>
    </source>
</evidence>
<dbReference type="AlphaFoldDB" id="A0A9P5XDN1"/>
<dbReference type="Proteomes" id="UP000807342">
    <property type="component" value="Unassembled WGS sequence"/>
</dbReference>
<protein>
    <submittedName>
        <fullName evidence="1">Uncharacterized protein</fullName>
    </submittedName>
</protein>
<comment type="caution">
    <text evidence="1">The sequence shown here is derived from an EMBL/GenBank/DDBJ whole genome shotgun (WGS) entry which is preliminary data.</text>
</comment>
<gene>
    <name evidence="1" type="ORF">P691DRAFT_793566</name>
</gene>
<dbReference type="OrthoDB" id="5803672at2759"/>
<dbReference type="EMBL" id="MU151202">
    <property type="protein sequence ID" value="KAF9447376.1"/>
    <property type="molecule type" value="Genomic_DNA"/>
</dbReference>
<accession>A0A9P5XDN1</accession>
<reference evidence="1" key="1">
    <citation type="submission" date="2020-11" db="EMBL/GenBank/DDBJ databases">
        <authorList>
            <consortium name="DOE Joint Genome Institute"/>
            <person name="Ahrendt S."/>
            <person name="Riley R."/>
            <person name="Andreopoulos W."/>
            <person name="Labutti K."/>
            <person name="Pangilinan J."/>
            <person name="Ruiz-Duenas F.J."/>
            <person name="Barrasa J.M."/>
            <person name="Sanchez-Garcia M."/>
            <person name="Camarero S."/>
            <person name="Miyauchi S."/>
            <person name="Serrano A."/>
            <person name="Linde D."/>
            <person name="Babiker R."/>
            <person name="Drula E."/>
            <person name="Ayuso-Fernandez I."/>
            <person name="Pacheco R."/>
            <person name="Padilla G."/>
            <person name="Ferreira P."/>
            <person name="Barriuso J."/>
            <person name="Kellner H."/>
            <person name="Castanera R."/>
            <person name="Alfaro M."/>
            <person name="Ramirez L."/>
            <person name="Pisabarro A.G."/>
            <person name="Kuo A."/>
            <person name="Tritt A."/>
            <person name="Lipzen A."/>
            <person name="He G."/>
            <person name="Yan M."/>
            <person name="Ng V."/>
            <person name="Cullen D."/>
            <person name="Martin F."/>
            <person name="Rosso M.-N."/>
            <person name="Henrissat B."/>
            <person name="Hibbett D."/>
            <person name="Martinez A.T."/>
            <person name="Grigoriev I.V."/>
        </authorList>
    </citation>
    <scope>NUCLEOTIDE SEQUENCE</scope>
    <source>
        <strain evidence="1">MF-IS2</strain>
    </source>
</reference>
<keyword evidence="2" id="KW-1185">Reference proteome</keyword>
<evidence type="ECO:0000313" key="1">
    <source>
        <dbReference type="EMBL" id="KAF9447376.1"/>
    </source>
</evidence>
<sequence>MLLPHWSGLLTYLLSKLNPLGQTPGDTCFASTHTLGSLVECLEKYTVPEDYYDQFSYLEAQPTDSQREAWFAAVTTLLSTHNNCSSAIVPTALHNIYSATSFTDINGQSFCILYERSVSPCSMRYEKGWGFMVVPSSRDMVSRLLHLSAPHPFYDVGTPIQATHLFKETGAKSLLVPGRMRPAYNAPSTCVLPRSNKSTYYMTDPAHNDLEPFFDANRAIWEWQTRHGGCPSLSCAFIQFHGKARTTCPKDDIFLSAGLADDTWYTDDVDRPIKRLRNQLYVAFNSESSTTAPLTISLPSDSKCILTATKNVVGRYLNSYPLSSSHEVCTQSSDPDSTQGVFIHIEQAAVARNKAAREGWIRALKNTFVGVDAKTRARL</sequence>
<organism evidence="1 2">
    <name type="scientific">Macrolepiota fuliginosa MF-IS2</name>
    <dbReference type="NCBI Taxonomy" id="1400762"/>
    <lineage>
        <taxon>Eukaryota</taxon>
        <taxon>Fungi</taxon>
        <taxon>Dikarya</taxon>
        <taxon>Basidiomycota</taxon>
        <taxon>Agaricomycotina</taxon>
        <taxon>Agaricomycetes</taxon>
        <taxon>Agaricomycetidae</taxon>
        <taxon>Agaricales</taxon>
        <taxon>Agaricineae</taxon>
        <taxon>Agaricaceae</taxon>
        <taxon>Macrolepiota</taxon>
    </lineage>
</organism>
<name>A0A9P5XDN1_9AGAR</name>
<proteinExistence type="predicted"/>